<evidence type="ECO:0000313" key="5">
    <source>
        <dbReference type="Proteomes" id="UP000227088"/>
    </source>
</evidence>
<evidence type="ECO:0000256" key="3">
    <source>
        <dbReference type="ARBA" id="ARBA00023125"/>
    </source>
</evidence>
<gene>
    <name evidence="4" type="ORF">A9R00_08590</name>
</gene>
<dbReference type="Proteomes" id="UP000227088">
    <property type="component" value="Unassembled WGS sequence"/>
</dbReference>
<keyword evidence="2" id="KW-0235">DNA replication</keyword>
<dbReference type="AlphaFoldDB" id="A0A1Y5HRL8"/>
<evidence type="ECO:0008006" key="6">
    <source>
        <dbReference type="Google" id="ProtNLM"/>
    </source>
</evidence>
<dbReference type="SUPFAM" id="SSF56596">
    <property type="entry name" value="Replication terminator protein (Tus)"/>
    <property type="match status" value="1"/>
</dbReference>
<organism evidence="4 5">
    <name type="scientific">Oleispira antarctica</name>
    <dbReference type="NCBI Taxonomy" id="188908"/>
    <lineage>
        <taxon>Bacteria</taxon>
        <taxon>Pseudomonadati</taxon>
        <taxon>Pseudomonadota</taxon>
        <taxon>Gammaproteobacteria</taxon>
        <taxon>Oceanospirillales</taxon>
        <taxon>Oceanospirillaceae</taxon>
        <taxon>Oleispira</taxon>
    </lineage>
</organism>
<accession>A0A1Y5HRL8</accession>
<comment type="caution">
    <text evidence="4">The sequence shown here is derived from an EMBL/GenBank/DDBJ whole genome shotgun (WGS) entry which is preliminary data.</text>
</comment>
<dbReference type="GO" id="GO:0005737">
    <property type="term" value="C:cytoplasm"/>
    <property type="evidence" value="ECO:0007669"/>
    <property type="project" value="InterPro"/>
</dbReference>
<proteinExistence type="predicted"/>
<dbReference type="GO" id="GO:0006274">
    <property type="term" value="P:DNA replication termination"/>
    <property type="evidence" value="ECO:0007669"/>
    <property type="project" value="InterPro"/>
</dbReference>
<dbReference type="Gene3D" id="3.50.14.10">
    <property type="entry name" value="Replication terminator Tus, domain 1 superfamily/Replication terminator Tus"/>
    <property type="match status" value="1"/>
</dbReference>
<keyword evidence="1" id="KW-0963">Cytoplasm</keyword>
<sequence>MSSQINSVQSTDLVAAFDALALGLAQFCNLLDQLQPKCWIALGEDESNLDHLKKACSYYQDIWYKDQQDGRETRSCYGLVMANEKIITLAQEINNAKDAFRALVQQVQKTDKDLWLSHKAQLNTRHQSLRNQLYYTGLGRIHLKQLYRHIPILPNRPEKIGFTWYSNGRSIKKLSVVQAQNKLLAMGEEKSHIQQQLQKLNTLPEHEILAQIQTQVPVVRANLVYKLLNEKGHSETIRKAMNVSLPLLVPEENSPLLPSFNQIEDQPPAARTRIARNDFKICEEVFLPSLRVHRYL</sequence>
<evidence type="ECO:0000256" key="2">
    <source>
        <dbReference type="ARBA" id="ARBA00022705"/>
    </source>
</evidence>
<dbReference type="InterPro" id="IPR036384">
    <property type="entry name" value="Tus_sf"/>
</dbReference>
<dbReference type="Pfam" id="PF05472">
    <property type="entry name" value="Ter"/>
    <property type="match status" value="1"/>
</dbReference>
<evidence type="ECO:0000256" key="1">
    <source>
        <dbReference type="ARBA" id="ARBA00022490"/>
    </source>
</evidence>
<keyword evidence="3" id="KW-0238">DNA-binding</keyword>
<dbReference type="InterPro" id="IPR008865">
    <property type="entry name" value="DNA_replication_term_site-bd"/>
</dbReference>
<dbReference type="InterPro" id="IPR036381">
    <property type="entry name" value="Tus_dom1"/>
</dbReference>
<reference evidence="5" key="1">
    <citation type="journal article" date="2017" name="Proc. Natl. Acad. Sci. U.S.A.">
        <title>Simulation of Deepwater Horizon oil plume reveals substrate specialization within a complex community of hydrocarbon degraders.</title>
        <authorList>
            <person name="Hu P."/>
            <person name="Dubinsky E.A."/>
            <person name="Probst A.J."/>
            <person name="Wang J."/>
            <person name="Sieber C.M.K."/>
            <person name="Tom L.M."/>
            <person name="Gardinali P."/>
            <person name="Banfield J.F."/>
            <person name="Atlas R.M."/>
            <person name="Andersen G.L."/>
        </authorList>
    </citation>
    <scope>NUCLEOTIDE SEQUENCE [LARGE SCALE GENOMIC DNA]</scope>
</reference>
<dbReference type="EMBL" id="MABE01000494">
    <property type="protein sequence ID" value="OUS39919.1"/>
    <property type="molecule type" value="Genomic_DNA"/>
</dbReference>
<protein>
    <recommendedName>
        <fullName evidence="6">DNA replication terminus site-binding protein</fullName>
    </recommendedName>
</protein>
<name>A0A1Y5HRL8_OLEAN</name>
<evidence type="ECO:0000313" key="4">
    <source>
        <dbReference type="EMBL" id="OUS39919.1"/>
    </source>
</evidence>
<dbReference type="GO" id="GO:0003677">
    <property type="term" value="F:DNA binding"/>
    <property type="evidence" value="ECO:0007669"/>
    <property type="project" value="UniProtKB-KW"/>
</dbReference>